<dbReference type="PRINTS" id="PR01210">
    <property type="entry name" value="GGTRANSPTASE"/>
</dbReference>
<evidence type="ECO:0000256" key="8">
    <source>
        <dbReference type="ARBA" id="ARBA00047417"/>
    </source>
</evidence>
<dbReference type="InterPro" id="IPR043137">
    <property type="entry name" value="GGT_ssub_C"/>
</dbReference>
<comment type="catalytic activity">
    <reaction evidence="2 11">
        <text>glutathione + H2O = L-cysteinylglycine + L-glutamate</text>
        <dbReference type="Rhea" id="RHEA:28807"/>
        <dbReference type="ChEBI" id="CHEBI:15377"/>
        <dbReference type="ChEBI" id="CHEBI:29985"/>
        <dbReference type="ChEBI" id="CHEBI:57925"/>
        <dbReference type="ChEBI" id="CHEBI:61694"/>
        <dbReference type="EC" id="3.4.19.13"/>
    </reaction>
</comment>
<evidence type="ECO:0000256" key="6">
    <source>
        <dbReference type="ARBA" id="ARBA00023145"/>
    </source>
</evidence>
<keyword evidence="11" id="KW-0317">Glutathione biosynthesis</keyword>
<feature type="signal peptide" evidence="12">
    <location>
        <begin position="1"/>
        <end position="34"/>
    </location>
</feature>
<dbReference type="InterPro" id="IPR029055">
    <property type="entry name" value="Ntn_hydrolases_N"/>
</dbReference>
<evidence type="ECO:0000256" key="9">
    <source>
        <dbReference type="PIRSR" id="PIRSR600101-1"/>
    </source>
</evidence>
<dbReference type="Gene3D" id="1.10.246.130">
    <property type="match status" value="1"/>
</dbReference>
<evidence type="ECO:0000256" key="4">
    <source>
        <dbReference type="ARBA" id="ARBA00022679"/>
    </source>
</evidence>
<comment type="PTM">
    <text evidence="11">Cleaved by autocatalysis into a large and a small subunit.</text>
</comment>
<dbReference type="PANTHER" id="PTHR43199">
    <property type="entry name" value="GLUTATHIONE HYDROLASE"/>
    <property type="match status" value="1"/>
</dbReference>
<reference evidence="13 14" key="1">
    <citation type="submission" date="2020-08" db="EMBL/GenBank/DDBJ databases">
        <title>Genomic Encyclopedia of Type Strains, Phase IV (KMG-IV): sequencing the most valuable type-strain genomes for metagenomic binning, comparative biology and taxonomic classification.</title>
        <authorList>
            <person name="Goeker M."/>
        </authorList>
    </citation>
    <scope>NUCLEOTIDE SEQUENCE [LARGE SCALE GENOMIC DNA]</scope>
    <source>
        <strain evidence="13 14">DSM 12706</strain>
    </source>
</reference>
<dbReference type="GO" id="GO:0036374">
    <property type="term" value="F:glutathione hydrolase activity"/>
    <property type="evidence" value="ECO:0007669"/>
    <property type="project" value="UniProtKB-UniRule"/>
</dbReference>
<evidence type="ECO:0000256" key="11">
    <source>
        <dbReference type="RuleBase" id="RU368036"/>
    </source>
</evidence>
<feature type="binding site" evidence="10">
    <location>
        <begin position="417"/>
        <end position="419"/>
    </location>
    <ligand>
        <name>L-glutamate</name>
        <dbReference type="ChEBI" id="CHEBI:29985"/>
    </ligand>
</feature>
<keyword evidence="5 11" id="KW-0378">Hydrolase</keyword>
<dbReference type="PANTHER" id="PTHR43199:SF1">
    <property type="entry name" value="GLUTATHIONE HYDROLASE PROENZYME"/>
    <property type="match status" value="1"/>
</dbReference>
<feature type="binding site" evidence="10">
    <location>
        <position position="121"/>
    </location>
    <ligand>
        <name>L-glutamate</name>
        <dbReference type="ChEBI" id="CHEBI:29985"/>
    </ligand>
</feature>
<protein>
    <recommendedName>
        <fullName evidence="11">Glutathione hydrolase proenzyme</fullName>
        <ecNumber evidence="11">2.3.2.2</ecNumber>
        <ecNumber evidence="11">3.4.19.13</ecNumber>
    </recommendedName>
    <component>
        <recommendedName>
            <fullName evidence="11">Glutathione hydrolase large chain</fullName>
        </recommendedName>
    </component>
    <component>
        <recommendedName>
            <fullName evidence="11">Glutathione hydrolase small chain</fullName>
        </recommendedName>
    </component>
</protein>
<dbReference type="Gene3D" id="3.60.20.40">
    <property type="match status" value="1"/>
</dbReference>
<dbReference type="RefSeq" id="WP_246432759.1">
    <property type="nucleotide sequence ID" value="NZ_JACHIH010000001.1"/>
</dbReference>
<feature type="binding site" evidence="10">
    <location>
        <position position="441"/>
    </location>
    <ligand>
        <name>L-glutamate</name>
        <dbReference type="ChEBI" id="CHEBI:29985"/>
    </ligand>
</feature>
<sequence length="587" mass="60936">MVRLSPPRSRSVLRLVCCSVVTALLGLVGAGAQAQDIRGGAMPAAVAPAVAGARGMVVAQERLAATIGRDVLAKGGNAVDAAVATGFALAVTYPRAGNLGGGGFMVIHRVKENDDIALDYRETAPAAATRNMFLGPDGKPDNAKSRDSALGIGVPGTVAGLALALQKYGSGKFTLADILQPAIALARDGFVIADDTADTLPDWHKRLARWPATQKIFSRADGTSLQGGDKLVQHDLAATLGAIADQGPNGFYQGEVAEKLARGISDAGGIITPADLKAYQPVLRAPLRGTYRGYDIVAMPLPSSGGTVLIESLNILEGFQLRELPQGSAASLHLLIEAMKRGYADRARYLGDPAFVDAPLAALLSKDYATKQRAGIDPDRATPWTDALPALPPREGENTTHYSVVDADGNAVSNTYTLNFSYGLGLVADGTGVLLNNELDDFTAAPGASNAFGLVGFEANLPGPGKRPLSSMSPTLVLKNGRVVLVTGSPGGSRIISTTLQVIVDVLDYNMDIAAAVAAPRLHHQWLPDEVRIEHGFPEAVIAALRAKGHVVVAPLGQTSANSIFVAKDGVRGAPDPRTRGAAAVAE</sequence>
<comment type="subunit">
    <text evidence="11">This enzyme consists of two polypeptide chains, which are synthesized in precursor form from a single polypeptide.</text>
</comment>
<dbReference type="InterPro" id="IPR051792">
    <property type="entry name" value="GGT_bact"/>
</dbReference>
<keyword evidence="14" id="KW-1185">Reference proteome</keyword>
<feature type="chain" id="PRO_5030758679" description="Glutathione hydrolase proenzyme" evidence="12">
    <location>
        <begin position="35"/>
        <end position="587"/>
    </location>
</feature>
<keyword evidence="12" id="KW-0732">Signal</keyword>
<dbReference type="EMBL" id="JACHIH010000001">
    <property type="protein sequence ID" value="MBB5045375.1"/>
    <property type="molecule type" value="Genomic_DNA"/>
</dbReference>
<dbReference type="InterPro" id="IPR043138">
    <property type="entry name" value="GGT_lsub"/>
</dbReference>
<name>A0A7W7Z040_9BRAD</name>
<evidence type="ECO:0000256" key="10">
    <source>
        <dbReference type="PIRSR" id="PIRSR600101-2"/>
    </source>
</evidence>
<comment type="catalytic activity">
    <reaction evidence="1 11">
        <text>an S-substituted glutathione + H2O = an S-substituted L-cysteinylglycine + L-glutamate</text>
        <dbReference type="Rhea" id="RHEA:59468"/>
        <dbReference type="ChEBI" id="CHEBI:15377"/>
        <dbReference type="ChEBI" id="CHEBI:29985"/>
        <dbReference type="ChEBI" id="CHEBI:90779"/>
        <dbReference type="ChEBI" id="CHEBI:143103"/>
        <dbReference type="EC" id="3.4.19.13"/>
    </reaction>
</comment>
<dbReference type="InterPro" id="IPR000101">
    <property type="entry name" value="GGT_peptidase"/>
</dbReference>
<comment type="caution">
    <text evidence="13">The sequence shown here is derived from an EMBL/GenBank/DDBJ whole genome shotgun (WGS) entry which is preliminary data.</text>
</comment>
<evidence type="ECO:0000256" key="12">
    <source>
        <dbReference type="SAM" id="SignalP"/>
    </source>
</evidence>
<proteinExistence type="inferred from homology"/>
<organism evidence="13 14">
    <name type="scientific">Rhodopseudomonas rhenobacensis</name>
    <dbReference type="NCBI Taxonomy" id="87461"/>
    <lineage>
        <taxon>Bacteria</taxon>
        <taxon>Pseudomonadati</taxon>
        <taxon>Pseudomonadota</taxon>
        <taxon>Alphaproteobacteria</taxon>
        <taxon>Hyphomicrobiales</taxon>
        <taxon>Nitrobacteraceae</taxon>
        <taxon>Rhodopseudomonas</taxon>
    </lineage>
</organism>
<feature type="active site" description="Nucleophile" evidence="9">
    <location>
        <position position="399"/>
    </location>
</feature>
<dbReference type="SUPFAM" id="SSF56235">
    <property type="entry name" value="N-terminal nucleophile aminohydrolases (Ntn hydrolases)"/>
    <property type="match status" value="1"/>
</dbReference>
<comment type="similarity">
    <text evidence="3 11">Belongs to the gamma-glutamyltransferase family.</text>
</comment>
<dbReference type="UniPathway" id="UPA00204"/>
<dbReference type="Proteomes" id="UP000542353">
    <property type="component" value="Unassembled WGS sequence"/>
</dbReference>
<gene>
    <name evidence="13" type="ORF">HNR60_000104</name>
</gene>
<dbReference type="NCBIfam" id="TIGR00066">
    <property type="entry name" value="g_glut_trans"/>
    <property type="match status" value="1"/>
</dbReference>
<feature type="binding site" evidence="10">
    <location>
        <position position="492"/>
    </location>
    <ligand>
        <name>L-glutamate</name>
        <dbReference type="ChEBI" id="CHEBI:29985"/>
    </ligand>
</feature>
<comment type="catalytic activity">
    <reaction evidence="8 11">
        <text>an N-terminal (5-L-glutamyl)-[peptide] + an alpha-amino acid = 5-L-glutamyl amino acid + an N-terminal L-alpha-aminoacyl-[peptide]</text>
        <dbReference type="Rhea" id="RHEA:23904"/>
        <dbReference type="Rhea" id="RHEA-COMP:9780"/>
        <dbReference type="Rhea" id="RHEA-COMP:9795"/>
        <dbReference type="ChEBI" id="CHEBI:77644"/>
        <dbReference type="ChEBI" id="CHEBI:78597"/>
        <dbReference type="ChEBI" id="CHEBI:78599"/>
        <dbReference type="ChEBI" id="CHEBI:78608"/>
        <dbReference type="EC" id="2.3.2.2"/>
    </reaction>
</comment>
<keyword evidence="7 11" id="KW-0012">Acyltransferase</keyword>
<feature type="binding site" evidence="10">
    <location>
        <begin position="470"/>
        <end position="471"/>
    </location>
    <ligand>
        <name>L-glutamate</name>
        <dbReference type="ChEBI" id="CHEBI:29985"/>
    </ligand>
</feature>
<dbReference type="GO" id="GO:0006751">
    <property type="term" value="P:glutathione catabolic process"/>
    <property type="evidence" value="ECO:0007669"/>
    <property type="project" value="UniProtKB-UniRule"/>
</dbReference>
<evidence type="ECO:0000256" key="1">
    <source>
        <dbReference type="ARBA" id="ARBA00001049"/>
    </source>
</evidence>
<evidence type="ECO:0000256" key="3">
    <source>
        <dbReference type="ARBA" id="ARBA00009381"/>
    </source>
</evidence>
<dbReference type="AlphaFoldDB" id="A0A7W7Z040"/>
<dbReference type="PROSITE" id="PS00462">
    <property type="entry name" value="G_GLU_TRANSPEPTIDASE"/>
    <property type="match status" value="1"/>
</dbReference>
<keyword evidence="4 11" id="KW-0808">Transferase</keyword>
<keyword evidence="6 11" id="KW-0865">Zymogen</keyword>
<dbReference type="Pfam" id="PF01019">
    <property type="entry name" value="G_glu_transpept"/>
    <property type="match status" value="1"/>
</dbReference>
<accession>A0A7W7Z040</accession>
<evidence type="ECO:0000256" key="7">
    <source>
        <dbReference type="ARBA" id="ARBA00023315"/>
    </source>
</evidence>
<evidence type="ECO:0000256" key="2">
    <source>
        <dbReference type="ARBA" id="ARBA00001089"/>
    </source>
</evidence>
<dbReference type="GO" id="GO:0006750">
    <property type="term" value="P:glutathione biosynthetic process"/>
    <property type="evidence" value="ECO:0007669"/>
    <property type="project" value="UniProtKB-KW"/>
</dbReference>
<evidence type="ECO:0000256" key="5">
    <source>
        <dbReference type="ARBA" id="ARBA00022801"/>
    </source>
</evidence>
<dbReference type="EC" id="3.4.19.13" evidence="11"/>
<evidence type="ECO:0000313" key="14">
    <source>
        <dbReference type="Proteomes" id="UP000542353"/>
    </source>
</evidence>
<dbReference type="GO" id="GO:0103068">
    <property type="term" value="F:leukotriene C4 gamma-glutamyl transferase activity"/>
    <property type="evidence" value="ECO:0007669"/>
    <property type="project" value="UniProtKB-EC"/>
</dbReference>
<dbReference type="InterPro" id="IPR055262">
    <property type="entry name" value="GGT_CS"/>
</dbReference>
<comment type="pathway">
    <text evidence="11">Sulfur metabolism; glutathione metabolism.</text>
</comment>
<dbReference type="EC" id="2.3.2.2" evidence="11"/>
<evidence type="ECO:0000313" key="13">
    <source>
        <dbReference type="EMBL" id="MBB5045375.1"/>
    </source>
</evidence>